<organism evidence="2 3">
    <name type="scientific">Caballeronia choica</name>
    <dbReference type="NCBI Taxonomy" id="326476"/>
    <lineage>
        <taxon>Bacteria</taxon>
        <taxon>Pseudomonadati</taxon>
        <taxon>Pseudomonadota</taxon>
        <taxon>Betaproteobacteria</taxon>
        <taxon>Burkholderiales</taxon>
        <taxon>Burkholderiaceae</taxon>
        <taxon>Caballeronia</taxon>
    </lineage>
</organism>
<gene>
    <name evidence="2" type="ORF">AWB68_08288</name>
</gene>
<reference evidence="2" key="1">
    <citation type="submission" date="2016-01" db="EMBL/GenBank/DDBJ databases">
        <authorList>
            <person name="Peeters C."/>
        </authorList>
    </citation>
    <scope>NUCLEOTIDE SEQUENCE [LARGE SCALE GENOMIC DNA]</scope>
    <source>
        <strain evidence="2">LMG 22940</strain>
    </source>
</reference>
<evidence type="ECO:0000313" key="3">
    <source>
        <dbReference type="Proteomes" id="UP000054770"/>
    </source>
</evidence>
<dbReference type="AlphaFoldDB" id="A0A158L2R2"/>
<protein>
    <submittedName>
        <fullName evidence="2">Uncharacterized protein</fullName>
    </submittedName>
</protein>
<proteinExistence type="predicted"/>
<evidence type="ECO:0000256" key="1">
    <source>
        <dbReference type="SAM" id="MobiDB-lite"/>
    </source>
</evidence>
<feature type="region of interest" description="Disordered" evidence="1">
    <location>
        <begin position="117"/>
        <end position="138"/>
    </location>
</feature>
<comment type="caution">
    <text evidence="2">The sequence shown here is derived from an EMBL/GenBank/DDBJ whole genome shotgun (WGS) entry which is preliminary data.</text>
</comment>
<evidence type="ECO:0000313" key="2">
    <source>
        <dbReference type="EMBL" id="SAL87130.1"/>
    </source>
</evidence>
<accession>A0A158L2R2</accession>
<name>A0A158L2R2_9BURK</name>
<dbReference type="EMBL" id="FCON02000267">
    <property type="protein sequence ID" value="SAL87130.1"/>
    <property type="molecule type" value="Genomic_DNA"/>
</dbReference>
<keyword evidence="3" id="KW-1185">Reference proteome</keyword>
<sequence length="271" mass="31019">MSNHQQFSAEPLTYSFVDDAVRNITSGKLLPQERLCQLTEIETESERDRRAQAREPRVGLAQMMQAQRDGARRARPRAPIAASRYANHSGCRVARINANSRDTIWIKRSCNWRSTVPRHLNPRQNPARGQLRKAPAPCPFDGHSSTLREDNIDQHIRHFYFSPHLDICIWLRHDITCSGQIVTSVFGRAKLTRRRIPARPRRLVRRSWRSSALAWRALQSGICLQCALPDCRVRRQAIWRLSSSAGRKASNSARLICLPHASCRSPCRCSQ</sequence>
<dbReference type="Proteomes" id="UP000054770">
    <property type="component" value="Unassembled WGS sequence"/>
</dbReference>